<keyword evidence="1" id="KW-0812">Transmembrane</keyword>
<accession>A0AAD8Q2B1</accession>
<proteinExistence type="predicted"/>
<keyword evidence="1" id="KW-1133">Transmembrane helix</keyword>
<feature type="transmembrane region" description="Helical" evidence="1">
    <location>
        <begin position="197"/>
        <end position="222"/>
    </location>
</feature>
<dbReference type="EMBL" id="JAHLJV010000019">
    <property type="protein sequence ID" value="KAK1594592.1"/>
    <property type="molecule type" value="Genomic_DNA"/>
</dbReference>
<evidence type="ECO:0000313" key="3">
    <source>
        <dbReference type="Proteomes" id="UP001230504"/>
    </source>
</evidence>
<reference evidence="2" key="1">
    <citation type="submission" date="2021-06" db="EMBL/GenBank/DDBJ databases">
        <title>Comparative genomics, transcriptomics and evolutionary studies reveal genomic signatures of adaptation to plant cell wall in hemibiotrophic fungi.</title>
        <authorList>
            <consortium name="DOE Joint Genome Institute"/>
            <person name="Baroncelli R."/>
            <person name="Diaz J.F."/>
            <person name="Benocci T."/>
            <person name="Peng M."/>
            <person name="Battaglia E."/>
            <person name="Haridas S."/>
            <person name="Andreopoulos W."/>
            <person name="Labutti K."/>
            <person name="Pangilinan J."/>
            <person name="Floch G.L."/>
            <person name="Makela M.R."/>
            <person name="Henrissat B."/>
            <person name="Grigoriev I.V."/>
            <person name="Crouch J.A."/>
            <person name="De Vries R.P."/>
            <person name="Sukno S.A."/>
            <person name="Thon M.R."/>
        </authorList>
    </citation>
    <scope>NUCLEOTIDE SEQUENCE</scope>
    <source>
        <strain evidence="2">CBS 125086</strain>
    </source>
</reference>
<keyword evidence="1" id="KW-0472">Membrane</keyword>
<protein>
    <submittedName>
        <fullName evidence="2">Uncharacterized protein</fullName>
    </submittedName>
</protein>
<sequence length="251" mass="28162">MSHNPRNSVAVTATTMTTAAALSITTPFVPPPDCETQWETTTLRKIPFVYYAPASSCYPSGWGNLEPGSRPGFRPGVCPEAWIYRRMQQDIVYSFSTAYCCQSGFGLDYYYQDHPIYSLVPNPCGMTDTRETVNPTQTLHQAWLITWEKTDTATLTPQLPTLTSSMRVPEWTPGEVIPAHKYDQPKESGVQWFSEEWIRFFMIGLPILCTSFIALCVYCCCVRRCLRKRRERKAASALPAATGADVGEASN</sequence>
<dbReference type="AlphaFoldDB" id="A0AAD8Q2B1"/>
<keyword evidence="3" id="KW-1185">Reference proteome</keyword>
<gene>
    <name evidence="2" type="ORF">LY79DRAFT_132925</name>
</gene>
<dbReference type="RefSeq" id="XP_060415754.1">
    <property type="nucleotide sequence ID" value="XM_060550882.1"/>
</dbReference>
<organism evidence="2 3">
    <name type="scientific">Colletotrichum navitas</name>
    <dbReference type="NCBI Taxonomy" id="681940"/>
    <lineage>
        <taxon>Eukaryota</taxon>
        <taxon>Fungi</taxon>
        <taxon>Dikarya</taxon>
        <taxon>Ascomycota</taxon>
        <taxon>Pezizomycotina</taxon>
        <taxon>Sordariomycetes</taxon>
        <taxon>Hypocreomycetidae</taxon>
        <taxon>Glomerellales</taxon>
        <taxon>Glomerellaceae</taxon>
        <taxon>Colletotrichum</taxon>
        <taxon>Colletotrichum graminicola species complex</taxon>
    </lineage>
</organism>
<dbReference type="GeneID" id="85435122"/>
<evidence type="ECO:0000256" key="1">
    <source>
        <dbReference type="SAM" id="Phobius"/>
    </source>
</evidence>
<name>A0AAD8Q2B1_9PEZI</name>
<comment type="caution">
    <text evidence="2">The sequence shown here is derived from an EMBL/GenBank/DDBJ whole genome shotgun (WGS) entry which is preliminary data.</text>
</comment>
<dbReference type="Proteomes" id="UP001230504">
    <property type="component" value="Unassembled WGS sequence"/>
</dbReference>
<evidence type="ECO:0000313" key="2">
    <source>
        <dbReference type="EMBL" id="KAK1594592.1"/>
    </source>
</evidence>